<evidence type="ECO:0000313" key="2">
    <source>
        <dbReference type="Proteomes" id="UP000006873"/>
    </source>
</evidence>
<organism evidence="1 2">
    <name type="scientific">Eubacterium callanderi</name>
    <dbReference type="NCBI Taxonomy" id="53442"/>
    <lineage>
        <taxon>Bacteria</taxon>
        <taxon>Bacillati</taxon>
        <taxon>Bacillota</taxon>
        <taxon>Clostridia</taxon>
        <taxon>Eubacteriales</taxon>
        <taxon>Eubacteriaceae</taxon>
        <taxon>Eubacterium</taxon>
    </lineage>
</organism>
<accession>E3GLS9</accession>
<gene>
    <name evidence="1" type="ordered locus">ELI_1417</name>
</gene>
<sequence>MSVEKSRIAALWRLFNSVTYKRYAPSLKSRHALHFDLFLRPNRRLAESIKNTAHFDWNLQTVKEVARPETAPFIQIRKKVQALRITTRNRAKIPEQPDTGEIEVPL</sequence>
<name>E3GLS9_9FIRM</name>
<dbReference type="EMBL" id="CP002273">
    <property type="protein sequence ID" value="ADO36403.1"/>
    <property type="molecule type" value="Genomic_DNA"/>
</dbReference>
<reference evidence="1 2" key="2">
    <citation type="journal article" date="2011" name="J. Bacteriol.">
        <title>Complete genome sequence of a carbon monoxide-utilizing acetogen, Eubacterium limosum KIST612.</title>
        <authorList>
            <person name="Roh H."/>
            <person name="Ko H.J."/>
            <person name="Kim D."/>
            <person name="Choi D.G."/>
            <person name="Park S."/>
            <person name="Kim S."/>
            <person name="Chang I.S."/>
            <person name="Choi I.G."/>
        </authorList>
    </citation>
    <scope>NUCLEOTIDE SEQUENCE [LARGE SCALE GENOMIC DNA]</scope>
    <source>
        <strain evidence="1 2">KIST612</strain>
    </source>
</reference>
<dbReference type="Proteomes" id="UP000006873">
    <property type="component" value="Chromosome"/>
</dbReference>
<keyword evidence="2" id="KW-1185">Reference proteome</keyword>
<dbReference type="HOGENOM" id="CLU_2219143_0_0_9"/>
<dbReference type="KEGG" id="elm:ELI_1417"/>
<proteinExistence type="predicted"/>
<evidence type="ECO:0000313" key="1">
    <source>
        <dbReference type="EMBL" id="ADO36403.1"/>
    </source>
</evidence>
<dbReference type="AlphaFoldDB" id="E3GLS9"/>
<protein>
    <submittedName>
        <fullName evidence="1">Uncharacterized protein</fullName>
    </submittedName>
</protein>
<reference key="1">
    <citation type="submission" date="2010-09" db="EMBL/GenBank/DDBJ databases">
        <authorList>
            <person name="Roh H."/>
            <person name="Ko H.-J."/>
            <person name="Kim D."/>
            <person name="Choi D.G."/>
            <person name="Park S."/>
            <person name="Kim S."/>
            <person name="Kim K.H."/>
            <person name="Chang I.S."/>
            <person name="Choi I.-G."/>
        </authorList>
    </citation>
    <scope>NUCLEOTIDE SEQUENCE</scope>
    <source>
        <strain>KIST612</strain>
    </source>
</reference>